<evidence type="ECO:0000256" key="1">
    <source>
        <dbReference type="SAM" id="Coils"/>
    </source>
</evidence>
<dbReference type="Proteomes" id="UP001497482">
    <property type="component" value="Chromosome 21"/>
</dbReference>
<dbReference type="AlphaFoldDB" id="A0AAV2L6K8"/>
<evidence type="ECO:0008006" key="5">
    <source>
        <dbReference type="Google" id="ProtNLM"/>
    </source>
</evidence>
<reference evidence="3 4" key="1">
    <citation type="submission" date="2024-04" db="EMBL/GenBank/DDBJ databases">
        <authorList>
            <person name="Waldvogel A.-M."/>
            <person name="Schoenle A."/>
        </authorList>
    </citation>
    <scope>NUCLEOTIDE SEQUENCE [LARGE SCALE GENOMIC DNA]</scope>
</reference>
<protein>
    <recommendedName>
        <fullName evidence="5">L1 transposable element RRM domain-containing protein</fullName>
    </recommendedName>
</protein>
<keyword evidence="4" id="KW-1185">Reference proteome</keyword>
<feature type="coiled-coil region" evidence="1">
    <location>
        <begin position="57"/>
        <end position="123"/>
    </location>
</feature>
<evidence type="ECO:0000313" key="3">
    <source>
        <dbReference type="EMBL" id="CAL1596171.1"/>
    </source>
</evidence>
<accession>A0AAV2L6K8</accession>
<evidence type="ECO:0000256" key="2">
    <source>
        <dbReference type="SAM" id="MobiDB-lite"/>
    </source>
</evidence>
<feature type="compositionally biased region" description="Basic residues" evidence="2">
    <location>
        <begin position="1"/>
        <end position="13"/>
    </location>
</feature>
<dbReference type="Gene3D" id="3.30.70.1820">
    <property type="entry name" value="L1 transposable element, RRM domain"/>
    <property type="match status" value="1"/>
</dbReference>
<dbReference type="InterPro" id="IPR004244">
    <property type="entry name" value="Transposase_22"/>
</dbReference>
<name>A0AAV2L6K8_KNICA</name>
<proteinExistence type="predicted"/>
<keyword evidence="1" id="KW-0175">Coiled coil</keyword>
<feature type="region of interest" description="Disordered" evidence="2">
    <location>
        <begin position="1"/>
        <end position="33"/>
    </location>
</feature>
<organism evidence="3 4">
    <name type="scientific">Knipowitschia caucasica</name>
    <name type="common">Caucasian dwarf goby</name>
    <name type="synonym">Pomatoschistus caucasicus</name>
    <dbReference type="NCBI Taxonomy" id="637954"/>
    <lineage>
        <taxon>Eukaryota</taxon>
        <taxon>Metazoa</taxon>
        <taxon>Chordata</taxon>
        <taxon>Craniata</taxon>
        <taxon>Vertebrata</taxon>
        <taxon>Euteleostomi</taxon>
        <taxon>Actinopterygii</taxon>
        <taxon>Neopterygii</taxon>
        <taxon>Teleostei</taxon>
        <taxon>Neoteleostei</taxon>
        <taxon>Acanthomorphata</taxon>
        <taxon>Gobiaria</taxon>
        <taxon>Gobiiformes</taxon>
        <taxon>Gobioidei</taxon>
        <taxon>Gobiidae</taxon>
        <taxon>Gobiinae</taxon>
        <taxon>Knipowitschia</taxon>
    </lineage>
</organism>
<sequence length="322" mass="37220">MRGGVKTRSRRKREPQQNGQPMAETEQGDGAESVSSMLRAIKTDLQEFRVENKNDFRNMKEELRNDMKAELAMLKDEVYQSISENTEKANALEIKLAEAEARIAEAEKLNAAMKDALTKVMKNQMIVQSKLTDIEGRSRRNNIRIYGVKEGSESDSMLQFMDGLLKKTLSLPQDMNLRMQRAHRALTRKPEGDAPPRSIIINFQEYTLKEDILKRAWAQRIMHDGQRISFDHDYATDVVQKRREYGNIKRALKEKSVRFQTPLDKIRIHWDTGARTYGSAREAAIEMRRRGYVVPVPERNPAELSPELERLSQATEWQRTGI</sequence>
<dbReference type="EMBL" id="OZ035843">
    <property type="protein sequence ID" value="CAL1596171.1"/>
    <property type="molecule type" value="Genomic_DNA"/>
</dbReference>
<gene>
    <name evidence="3" type="ORF">KC01_LOCUS24876</name>
</gene>
<evidence type="ECO:0000313" key="4">
    <source>
        <dbReference type="Proteomes" id="UP001497482"/>
    </source>
</evidence>
<dbReference type="PANTHER" id="PTHR11505">
    <property type="entry name" value="L1 TRANSPOSABLE ELEMENT-RELATED"/>
    <property type="match status" value="1"/>
</dbReference>